<organism evidence="1 2">
    <name type="scientific">Dryococelus australis</name>
    <dbReference type="NCBI Taxonomy" id="614101"/>
    <lineage>
        <taxon>Eukaryota</taxon>
        <taxon>Metazoa</taxon>
        <taxon>Ecdysozoa</taxon>
        <taxon>Arthropoda</taxon>
        <taxon>Hexapoda</taxon>
        <taxon>Insecta</taxon>
        <taxon>Pterygota</taxon>
        <taxon>Neoptera</taxon>
        <taxon>Polyneoptera</taxon>
        <taxon>Phasmatodea</taxon>
        <taxon>Verophasmatodea</taxon>
        <taxon>Anareolatae</taxon>
        <taxon>Phasmatidae</taxon>
        <taxon>Eurycanthinae</taxon>
        <taxon>Dryococelus</taxon>
    </lineage>
</organism>
<reference evidence="1 2" key="1">
    <citation type="submission" date="2023-02" db="EMBL/GenBank/DDBJ databases">
        <title>LHISI_Scaffold_Assembly.</title>
        <authorList>
            <person name="Stuart O.P."/>
            <person name="Cleave R."/>
            <person name="Magrath M.J.L."/>
            <person name="Mikheyev A.S."/>
        </authorList>
    </citation>
    <scope>NUCLEOTIDE SEQUENCE [LARGE SCALE GENOMIC DNA]</scope>
    <source>
        <strain evidence="1">Daus_M_001</strain>
        <tissue evidence="1">Leg muscle</tissue>
    </source>
</reference>
<dbReference type="SUPFAM" id="SSF56219">
    <property type="entry name" value="DNase I-like"/>
    <property type="match status" value="1"/>
</dbReference>
<name>A0ABQ9GRU8_9NEOP</name>
<dbReference type="Gene3D" id="3.60.10.10">
    <property type="entry name" value="Endonuclease/exonuclease/phosphatase"/>
    <property type="match status" value="1"/>
</dbReference>
<evidence type="ECO:0000313" key="2">
    <source>
        <dbReference type="Proteomes" id="UP001159363"/>
    </source>
</evidence>
<accession>A0ABQ9GRU8</accession>
<comment type="caution">
    <text evidence="1">The sequence shown here is derived from an EMBL/GenBank/DDBJ whole genome shotgun (WGS) entry which is preliminary data.</text>
</comment>
<evidence type="ECO:0000313" key="1">
    <source>
        <dbReference type="EMBL" id="KAJ8874719.1"/>
    </source>
</evidence>
<proteinExistence type="predicted"/>
<dbReference type="InterPro" id="IPR052560">
    <property type="entry name" value="RdDP_mobile_element"/>
</dbReference>
<dbReference type="Proteomes" id="UP001159363">
    <property type="component" value="Chromosome 9"/>
</dbReference>
<gene>
    <name evidence="1" type="ORF">PR048_025585</name>
</gene>
<dbReference type="InterPro" id="IPR036691">
    <property type="entry name" value="Endo/exonu/phosph_ase_sf"/>
</dbReference>
<evidence type="ECO:0008006" key="3">
    <source>
        <dbReference type="Google" id="ProtNLM"/>
    </source>
</evidence>
<dbReference type="PANTHER" id="PTHR36688:SF2">
    <property type="entry name" value="ENDONUCLEASE_EXONUCLEASE_PHOSPHATASE DOMAIN-CONTAINING PROTEIN"/>
    <property type="match status" value="1"/>
</dbReference>
<dbReference type="PANTHER" id="PTHR36688">
    <property type="entry name" value="ENDO/EXONUCLEASE/PHOSPHATASE DOMAIN-CONTAINING PROTEIN"/>
    <property type="match status" value="1"/>
</dbReference>
<sequence length="632" mass="72353">MATKNITYQQAKCKLSQEHVRGYLSTDNSCREAAPEAAHYAHNFPDQIGASSGSRDALTHGILKPSVALGFSTAQTFADTPQPSCKRQLTGNLEVDQPEYSLNSGESVLRLPKGLVRASQQISPTAFYYSQKGNALQMALCFHLTLFHREPQRVPTLMVQRCRLDIPNLTIPSYWRQYAGSFSVLKLTKINNSYNYYGNADPFHRGVAVMVKKALTIIPLVLHEVHPHVEMAACSIAYRGKLIDFYSVYAKPRHSVTANEWNTCLSSSMNDVIFRRDFNAHHTTCGYSMIDGLHTYMGIFDRRSSAIDLTFCSPKMVSRLQWSVKDDPLGSNHYPIVLTSDHIMTEDYSTYDVLTPLWYNIYAYHRTEWDVYQLHNAGILPKYLHSKHDVHHNYDILQSTIQDAIKRIDFDVHKREWSKPQFLKYLAAHAKFRITVRWAKKADWRQFCSFLRKDSSSPEVWQKIRSLQHHTDVFSESAIGSEQLITSHKHLASDYVPHIAESDCVLQNSSFLSRRHVGTQHLLHPITALEYAAALRNTMSAPGFEGITYRHLKQLPHQGHTMLLGIYNDILNTSLLPRPWSVLLLAPIRKPNKDCTTPMSYRHITLASCVAKTFERIIKAWLEWSFERNNLL</sequence>
<dbReference type="EMBL" id="JARBHB010000010">
    <property type="protein sequence ID" value="KAJ8874719.1"/>
    <property type="molecule type" value="Genomic_DNA"/>
</dbReference>
<protein>
    <recommendedName>
        <fullName evidence="3">Endonuclease/exonuclease/phosphatase domain-containing protein</fullName>
    </recommendedName>
</protein>
<keyword evidence="2" id="KW-1185">Reference proteome</keyword>